<evidence type="ECO:0000313" key="2">
    <source>
        <dbReference type="EMBL" id="KAJ8950282.1"/>
    </source>
</evidence>
<keyword evidence="1" id="KW-1133">Transmembrane helix</keyword>
<keyword evidence="1" id="KW-0472">Membrane</keyword>
<gene>
    <name evidence="2" type="ORF">NQ318_021137</name>
</gene>
<keyword evidence="3" id="KW-1185">Reference proteome</keyword>
<proteinExistence type="predicted"/>
<keyword evidence="1" id="KW-0812">Transmembrane</keyword>
<protein>
    <submittedName>
        <fullName evidence="2">Uncharacterized protein</fullName>
    </submittedName>
</protein>
<evidence type="ECO:0000313" key="3">
    <source>
        <dbReference type="Proteomes" id="UP001162162"/>
    </source>
</evidence>
<accession>A0AAV8YFT9</accession>
<dbReference type="Proteomes" id="UP001162162">
    <property type="component" value="Unassembled WGS sequence"/>
</dbReference>
<sequence>MAHYSIGRGSGSFVGGHIIGKVGIRQAFKLMGMVAVTGGCSYAALYYFWLRKIEVKDEEDEIGGETEKLKDGEPKYKDQATMVSLERLSLMVEYNQIGSLTSLGRHHLIRTRSNSMRRGSLGNPLKQAKSTNSKIDILKSAIEINQSKNAHPSNNHINKNAASSGKINADVANSVSKLHQRSASLVAPDQEIVEKFLLNEKDEIVYDEIKRGVKSDSKDNIS</sequence>
<feature type="transmembrane region" description="Helical" evidence="1">
    <location>
        <begin position="30"/>
        <end position="49"/>
    </location>
</feature>
<dbReference type="EMBL" id="JAPWTK010000102">
    <property type="protein sequence ID" value="KAJ8950282.1"/>
    <property type="molecule type" value="Genomic_DNA"/>
</dbReference>
<comment type="caution">
    <text evidence="2">The sequence shown here is derived from an EMBL/GenBank/DDBJ whole genome shotgun (WGS) entry which is preliminary data.</text>
</comment>
<evidence type="ECO:0000256" key="1">
    <source>
        <dbReference type="SAM" id="Phobius"/>
    </source>
</evidence>
<organism evidence="2 3">
    <name type="scientific">Aromia moschata</name>
    <dbReference type="NCBI Taxonomy" id="1265417"/>
    <lineage>
        <taxon>Eukaryota</taxon>
        <taxon>Metazoa</taxon>
        <taxon>Ecdysozoa</taxon>
        <taxon>Arthropoda</taxon>
        <taxon>Hexapoda</taxon>
        <taxon>Insecta</taxon>
        <taxon>Pterygota</taxon>
        <taxon>Neoptera</taxon>
        <taxon>Endopterygota</taxon>
        <taxon>Coleoptera</taxon>
        <taxon>Polyphaga</taxon>
        <taxon>Cucujiformia</taxon>
        <taxon>Chrysomeloidea</taxon>
        <taxon>Cerambycidae</taxon>
        <taxon>Cerambycinae</taxon>
        <taxon>Callichromatini</taxon>
        <taxon>Aromia</taxon>
    </lineage>
</organism>
<name>A0AAV8YFT9_9CUCU</name>
<dbReference type="AlphaFoldDB" id="A0AAV8YFT9"/>
<reference evidence="2" key="1">
    <citation type="journal article" date="2023" name="Insect Mol. Biol.">
        <title>Genome sequencing provides insights into the evolution of gene families encoding plant cell wall-degrading enzymes in longhorned beetles.</title>
        <authorList>
            <person name="Shin N.R."/>
            <person name="Okamura Y."/>
            <person name="Kirsch R."/>
            <person name="Pauchet Y."/>
        </authorList>
    </citation>
    <scope>NUCLEOTIDE SEQUENCE</scope>
    <source>
        <strain evidence="2">AMC_N1</strain>
    </source>
</reference>